<dbReference type="Pfam" id="PF00069">
    <property type="entry name" value="Pkinase"/>
    <property type="match status" value="1"/>
</dbReference>
<evidence type="ECO:0000313" key="4">
    <source>
        <dbReference type="EMBL" id="PQQ00562.1"/>
    </source>
</evidence>
<dbReference type="GO" id="GO:0005886">
    <property type="term" value="C:plasma membrane"/>
    <property type="evidence" value="ECO:0007669"/>
    <property type="project" value="TreeGrafter"/>
</dbReference>
<dbReference type="InterPro" id="IPR011009">
    <property type="entry name" value="Kinase-like_dom_sf"/>
</dbReference>
<dbReference type="OrthoDB" id="4062651at2759"/>
<evidence type="ECO:0000259" key="3">
    <source>
        <dbReference type="PROSITE" id="PS50011"/>
    </source>
</evidence>
<dbReference type="GO" id="GO:0004674">
    <property type="term" value="F:protein serine/threonine kinase activity"/>
    <property type="evidence" value="ECO:0007669"/>
    <property type="project" value="TreeGrafter"/>
</dbReference>
<evidence type="ECO:0000256" key="2">
    <source>
        <dbReference type="ARBA" id="ARBA00022840"/>
    </source>
</evidence>
<keyword evidence="5" id="KW-1185">Reference proteome</keyword>
<keyword evidence="4" id="KW-0418">Kinase</keyword>
<dbReference type="Proteomes" id="UP000250321">
    <property type="component" value="Unassembled WGS sequence"/>
</dbReference>
<dbReference type="GO" id="GO:0005524">
    <property type="term" value="F:ATP binding"/>
    <property type="evidence" value="ECO:0007669"/>
    <property type="project" value="UniProtKB-KW"/>
</dbReference>
<dbReference type="PANTHER" id="PTHR27005:SF468">
    <property type="entry name" value="OS01G0310500 PROTEIN"/>
    <property type="match status" value="1"/>
</dbReference>
<accession>A0A314Y0U9</accession>
<comment type="caution">
    <text evidence="4">The sequence shown here is derived from an EMBL/GenBank/DDBJ whole genome shotgun (WGS) entry which is preliminary data.</text>
</comment>
<dbReference type="SUPFAM" id="SSF56112">
    <property type="entry name" value="Protein kinase-like (PK-like)"/>
    <property type="match status" value="1"/>
</dbReference>
<evidence type="ECO:0000256" key="1">
    <source>
        <dbReference type="ARBA" id="ARBA00022741"/>
    </source>
</evidence>
<feature type="domain" description="Protein kinase" evidence="3">
    <location>
        <begin position="1"/>
        <end position="154"/>
    </location>
</feature>
<dbReference type="InterPro" id="IPR045274">
    <property type="entry name" value="WAK-like"/>
</dbReference>
<dbReference type="GO" id="GO:0007166">
    <property type="term" value="P:cell surface receptor signaling pathway"/>
    <property type="evidence" value="ECO:0007669"/>
    <property type="project" value="InterPro"/>
</dbReference>
<proteinExistence type="predicted"/>
<dbReference type="InterPro" id="IPR000719">
    <property type="entry name" value="Prot_kinase_dom"/>
</dbReference>
<organism evidence="4 5">
    <name type="scientific">Prunus yedoensis var. nudiflora</name>
    <dbReference type="NCBI Taxonomy" id="2094558"/>
    <lineage>
        <taxon>Eukaryota</taxon>
        <taxon>Viridiplantae</taxon>
        <taxon>Streptophyta</taxon>
        <taxon>Embryophyta</taxon>
        <taxon>Tracheophyta</taxon>
        <taxon>Spermatophyta</taxon>
        <taxon>Magnoliopsida</taxon>
        <taxon>eudicotyledons</taxon>
        <taxon>Gunneridae</taxon>
        <taxon>Pentapetalae</taxon>
        <taxon>rosids</taxon>
        <taxon>fabids</taxon>
        <taxon>Rosales</taxon>
        <taxon>Rosaceae</taxon>
        <taxon>Amygdaloideae</taxon>
        <taxon>Amygdaleae</taxon>
        <taxon>Prunus</taxon>
    </lineage>
</organism>
<protein>
    <submittedName>
        <fullName evidence="4">Putative wall-associated receptor kinase-like 16</fullName>
    </submittedName>
</protein>
<keyword evidence="1" id="KW-0547">Nucleotide-binding</keyword>
<dbReference type="PANTHER" id="PTHR27005">
    <property type="entry name" value="WALL-ASSOCIATED RECEPTOR KINASE-LIKE 21"/>
    <property type="match status" value="1"/>
</dbReference>
<evidence type="ECO:0000313" key="5">
    <source>
        <dbReference type="Proteomes" id="UP000250321"/>
    </source>
</evidence>
<reference evidence="4 5" key="1">
    <citation type="submission" date="2018-02" db="EMBL/GenBank/DDBJ databases">
        <title>Draft genome of wild Prunus yedoensis var. nudiflora.</title>
        <authorList>
            <person name="Baek S."/>
            <person name="Kim J.-H."/>
            <person name="Choi K."/>
            <person name="Kim G.-B."/>
            <person name="Cho A."/>
            <person name="Jang H."/>
            <person name="Shin C.-H."/>
            <person name="Yu H.-J."/>
            <person name="Mun J.-H."/>
        </authorList>
    </citation>
    <scope>NUCLEOTIDE SEQUENCE [LARGE SCALE GENOMIC DNA]</scope>
    <source>
        <strain evidence="5">cv. Jeju island</strain>
        <tissue evidence="4">Leaf</tissue>
    </source>
</reference>
<sequence length="179" mass="19947">MNILLDGNYVAKVSDFGASRLVLEDQNQVSTLVQGTMGYLDPEYLQSNTLTEKSDVYSFGVVLAELLTSQKALSFQKPGAERNLANLFVSLVEQGRLDPILDAEIVMEGQFETVDKVVDLAKRCLSLRGVERPSMKQVAMELEEIISKGRHPAAGKANYFTSRSPQRHRPLTWITCLHC</sequence>
<dbReference type="AlphaFoldDB" id="A0A314Y0U9"/>
<dbReference type="Gene3D" id="1.10.510.10">
    <property type="entry name" value="Transferase(Phosphotransferase) domain 1"/>
    <property type="match status" value="1"/>
</dbReference>
<keyword evidence="4" id="KW-0675">Receptor</keyword>
<keyword evidence="4" id="KW-0808">Transferase</keyword>
<dbReference type="PROSITE" id="PS50011">
    <property type="entry name" value="PROTEIN_KINASE_DOM"/>
    <property type="match status" value="1"/>
</dbReference>
<name>A0A314Y0U9_PRUYE</name>
<gene>
    <name evidence="4" type="ORF">Pyn_04419</name>
</gene>
<dbReference type="EMBL" id="PJQY01001687">
    <property type="protein sequence ID" value="PQQ00562.1"/>
    <property type="molecule type" value="Genomic_DNA"/>
</dbReference>
<keyword evidence="2" id="KW-0067">ATP-binding</keyword>